<sequence>MVLRTMLLTHESGVSSRIDPQEQRRLQDEIPTLRNALRSITNKSSAWQEELGASLEIFAILEGPADAVELLLSSLSSSLPNTYLAHGKILVQRLARLWSERRVIVERAVGLAPGSPGLQLVVGRLSDQREEQVSIIRSFMLLITQINEVPPLYFLNQEFTAHQFSGANWVFSRLEGYRASIVEDIEHLENSLDHFLDVLGTSED</sequence>
<name>A0A5K1JY35_9APHY</name>
<dbReference type="EMBL" id="LR726283">
    <property type="protein sequence ID" value="VWO97375.1"/>
    <property type="molecule type" value="Genomic_DNA"/>
</dbReference>
<protein>
    <submittedName>
        <fullName evidence="1">N/A</fullName>
    </submittedName>
</protein>
<accession>A0A5K1JY35</accession>
<dbReference type="AlphaFoldDB" id="A0A5K1JY35"/>
<evidence type="ECO:0000313" key="1">
    <source>
        <dbReference type="EMBL" id="VWO97375.1"/>
    </source>
</evidence>
<reference evidence="1" key="1">
    <citation type="submission" date="2019-10" db="EMBL/GenBank/DDBJ databases">
        <authorList>
            <person name="Nor Muhammad N."/>
        </authorList>
    </citation>
    <scope>NUCLEOTIDE SEQUENCE</scope>
</reference>
<proteinExistence type="predicted"/>
<organism evidence="1">
    <name type="scientific">Ganoderma boninense</name>
    <dbReference type="NCBI Taxonomy" id="34458"/>
    <lineage>
        <taxon>Eukaryota</taxon>
        <taxon>Fungi</taxon>
        <taxon>Dikarya</taxon>
        <taxon>Basidiomycota</taxon>
        <taxon>Agaricomycotina</taxon>
        <taxon>Agaricomycetes</taxon>
        <taxon>Polyporales</taxon>
        <taxon>Polyporaceae</taxon>
        <taxon>Ganoderma</taxon>
    </lineage>
</organism>
<gene>
    <name evidence="1" type="primary">I1SAP7</name>
</gene>